<organism evidence="3 4">
    <name type="scientific">Lasiosphaeris hirsuta</name>
    <dbReference type="NCBI Taxonomy" id="260670"/>
    <lineage>
        <taxon>Eukaryota</taxon>
        <taxon>Fungi</taxon>
        <taxon>Dikarya</taxon>
        <taxon>Ascomycota</taxon>
        <taxon>Pezizomycotina</taxon>
        <taxon>Sordariomycetes</taxon>
        <taxon>Sordariomycetidae</taxon>
        <taxon>Sordariales</taxon>
        <taxon>Lasiosphaeriaceae</taxon>
        <taxon>Lasiosphaeris</taxon>
    </lineage>
</organism>
<dbReference type="EMBL" id="JAUKUA010000002">
    <property type="protein sequence ID" value="KAK0724490.1"/>
    <property type="molecule type" value="Genomic_DNA"/>
</dbReference>
<comment type="caution">
    <text evidence="3">The sequence shown here is derived from an EMBL/GenBank/DDBJ whole genome shotgun (WGS) entry which is preliminary data.</text>
</comment>
<evidence type="ECO:0000313" key="4">
    <source>
        <dbReference type="Proteomes" id="UP001172102"/>
    </source>
</evidence>
<dbReference type="Pfam" id="PF14295">
    <property type="entry name" value="PAN_4"/>
    <property type="match status" value="1"/>
</dbReference>
<feature type="chain" id="PRO_5041339797" description="Apple domain-containing protein" evidence="1">
    <location>
        <begin position="22"/>
        <end position="122"/>
    </location>
</feature>
<name>A0AA40E2D9_9PEZI</name>
<protein>
    <recommendedName>
        <fullName evidence="2">Apple domain-containing protein</fullName>
    </recommendedName>
</protein>
<evidence type="ECO:0000313" key="3">
    <source>
        <dbReference type="EMBL" id="KAK0724490.1"/>
    </source>
</evidence>
<reference evidence="3" key="1">
    <citation type="submission" date="2023-06" db="EMBL/GenBank/DDBJ databases">
        <title>Genome-scale phylogeny and comparative genomics of the fungal order Sordariales.</title>
        <authorList>
            <consortium name="Lawrence Berkeley National Laboratory"/>
            <person name="Hensen N."/>
            <person name="Bonometti L."/>
            <person name="Westerberg I."/>
            <person name="Brannstrom I.O."/>
            <person name="Guillou S."/>
            <person name="Cros-Aarteil S."/>
            <person name="Calhoun S."/>
            <person name="Haridas S."/>
            <person name="Kuo A."/>
            <person name="Mondo S."/>
            <person name="Pangilinan J."/>
            <person name="Riley R."/>
            <person name="Labutti K."/>
            <person name="Andreopoulos B."/>
            <person name="Lipzen A."/>
            <person name="Chen C."/>
            <person name="Yanf M."/>
            <person name="Daum C."/>
            <person name="Ng V."/>
            <person name="Clum A."/>
            <person name="Steindorff A."/>
            <person name="Ohm R."/>
            <person name="Martin F."/>
            <person name="Silar P."/>
            <person name="Natvig D."/>
            <person name="Lalanne C."/>
            <person name="Gautier V."/>
            <person name="Ament-Velasquez S.L."/>
            <person name="Kruys A."/>
            <person name="Hutchinson M.I."/>
            <person name="Powell A.J."/>
            <person name="Barry K."/>
            <person name="Miller A.N."/>
            <person name="Grigoriev I.V."/>
            <person name="Debuchy R."/>
            <person name="Gladieux P."/>
            <person name="Thoren M.H."/>
            <person name="Johannesson H."/>
        </authorList>
    </citation>
    <scope>NUCLEOTIDE SEQUENCE</scope>
    <source>
        <strain evidence="3">SMH4607-1</strain>
    </source>
</reference>
<proteinExistence type="predicted"/>
<dbReference type="Proteomes" id="UP001172102">
    <property type="component" value="Unassembled WGS sequence"/>
</dbReference>
<accession>A0AA40E2D9</accession>
<evidence type="ECO:0000256" key="1">
    <source>
        <dbReference type="SAM" id="SignalP"/>
    </source>
</evidence>
<dbReference type="InterPro" id="IPR003609">
    <property type="entry name" value="Pan_app"/>
</dbReference>
<gene>
    <name evidence="3" type="ORF">B0H67DRAFT_550249</name>
</gene>
<feature type="signal peptide" evidence="1">
    <location>
        <begin position="1"/>
        <end position="21"/>
    </location>
</feature>
<keyword evidence="1" id="KW-0732">Signal</keyword>
<sequence length="122" mass="13795">MLVTTTHPFVMLLLAARSAMSVGREYLIMCGQEYIDLGHGNLAKSEQPDYEHCAQFCERAPRCITFSYVTGWYPIHNCYLKNFTKPARTNNKRASGEAPIKIPCRGSCRVCFQVQEYAPGPQ</sequence>
<keyword evidence="4" id="KW-1185">Reference proteome</keyword>
<dbReference type="AlphaFoldDB" id="A0AA40E2D9"/>
<feature type="domain" description="Apple" evidence="2">
    <location>
        <begin position="36"/>
        <end position="81"/>
    </location>
</feature>
<dbReference type="Gene3D" id="3.50.4.10">
    <property type="entry name" value="Hepatocyte Growth Factor"/>
    <property type="match status" value="1"/>
</dbReference>
<evidence type="ECO:0000259" key="2">
    <source>
        <dbReference type="Pfam" id="PF14295"/>
    </source>
</evidence>